<reference evidence="5" key="1">
    <citation type="submission" date="2016-06" db="EMBL/GenBank/DDBJ databases">
        <authorList>
            <person name="Varghese N."/>
            <person name="Submissions Spin"/>
        </authorList>
    </citation>
    <scope>NUCLEOTIDE SEQUENCE [LARGE SCALE GENOMIC DNA]</scope>
    <source>
        <strain evidence="5">DSM 44100</strain>
    </source>
</reference>
<dbReference type="InterPro" id="IPR005545">
    <property type="entry name" value="YCII"/>
</dbReference>
<dbReference type="AlphaFoldDB" id="A0A1C5API0"/>
<protein>
    <recommendedName>
        <fullName evidence="3">YCII-related domain-containing protein</fullName>
    </recommendedName>
</protein>
<feature type="domain" description="YCII-related" evidence="3">
    <location>
        <begin position="26"/>
        <end position="107"/>
    </location>
</feature>
<dbReference type="Proteomes" id="UP000198797">
    <property type="component" value="Unassembled WGS sequence"/>
</dbReference>
<dbReference type="RefSeq" id="WP_091252549.1">
    <property type="nucleotide sequence ID" value="NZ_FMCU01000021.1"/>
</dbReference>
<dbReference type="InterPro" id="IPR051807">
    <property type="entry name" value="Sec-metab_biosynth-assoc"/>
</dbReference>
<keyword evidence="5" id="KW-1185">Reference proteome</keyword>
<evidence type="ECO:0000256" key="2">
    <source>
        <dbReference type="SAM" id="MobiDB-lite"/>
    </source>
</evidence>
<organism evidence="4 5">
    <name type="scientific">Micromonospora matsumotoense</name>
    <dbReference type="NCBI Taxonomy" id="121616"/>
    <lineage>
        <taxon>Bacteria</taxon>
        <taxon>Bacillati</taxon>
        <taxon>Actinomycetota</taxon>
        <taxon>Actinomycetes</taxon>
        <taxon>Micromonosporales</taxon>
        <taxon>Micromonosporaceae</taxon>
        <taxon>Micromonospora</taxon>
    </lineage>
</organism>
<name>A0A1C5API0_9ACTN</name>
<dbReference type="PANTHER" id="PTHR33606:SF3">
    <property type="entry name" value="PROTEIN YCII"/>
    <property type="match status" value="1"/>
</dbReference>
<evidence type="ECO:0000259" key="3">
    <source>
        <dbReference type="Pfam" id="PF03795"/>
    </source>
</evidence>
<proteinExistence type="inferred from homology"/>
<dbReference type="Pfam" id="PF03795">
    <property type="entry name" value="YCII"/>
    <property type="match status" value="1"/>
</dbReference>
<gene>
    <name evidence="4" type="ORF">GA0070216_12148</name>
</gene>
<dbReference type="EMBL" id="FMCU01000021">
    <property type="protein sequence ID" value="SCF47138.1"/>
    <property type="molecule type" value="Genomic_DNA"/>
</dbReference>
<comment type="similarity">
    <text evidence="1">Belongs to the YciI family.</text>
</comment>
<dbReference type="Gene3D" id="3.30.70.1060">
    <property type="entry name" value="Dimeric alpha+beta barrel"/>
    <property type="match status" value="1"/>
</dbReference>
<dbReference type="SUPFAM" id="SSF54909">
    <property type="entry name" value="Dimeric alpha+beta barrel"/>
    <property type="match status" value="1"/>
</dbReference>
<feature type="region of interest" description="Disordered" evidence="2">
    <location>
        <begin position="1"/>
        <end position="21"/>
    </location>
</feature>
<accession>A0A1C5API0</accession>
<dbReference type="InterPro" id="IPR011008">
    <property type="entry name" value="Dimeric_a/b-barrel"/>
</dbReference>
<evidence type="ECO:0000313" key="4">
    <source>
        <dbReference type="EMBL" id="SCF47138.1"/>
    </source>
</evidence>
<evidence type="ECO:0000313" key="5">
    <source>
        <dbReference type="Proteomes" id="UP000198797"/>
    </source>
</evidence>
<sequence>MTPAGAARPHGPDGDPGGELRFTPTYLVTATLAADAADRRKPHRAAHLAHMRALLVDGVALVVGARADLRASVLVLRAADAPAARAHLEQDPYWRHGVWTAIDVVDFLAATAPTPGRS</sequence>
<evidence type="ECO:0000256" key="1">
    <source>
        <dbReference type="ARBA" id="ARBA00007689"/>
    </source>
</evidence>
<dbReference type="PANTHER" id="PTHR33606">
    <property type="entry name" value="PROTEIN YCII"/>
    <property type="match status" value="1"/>
</dbReference>
<dbReference type="STRING" id="121616.GA0070216_12148"/>